<sequence>MAKAAQTADVRGLVRRYIPPALLLAGLIAAACAVIDLRRLGELLLAARPWPLVALLACHLANILAHVLRLYVLMDRAVPLRALYHANNVCNMVNSLLPFRAGELAMTLLLSRQVPGGGAEVLSWLFVDRLIGLIAILLVFLAALPGFSPHGAAAVSLANSWVYYVAAFGGIVLLMLVAVLFEEPLMSLARKILDRLPLGTESTLARLRAGIGGLRSLFRLRTSLPVFLLALCCWGFIVALNYFGMLSVIPDPSPTAAIFVTFLTIVGIMLVSTPSGVGTVHGATVLVLSMFGIGAEQALAVGILAHALVTAANIGLGMLSAHSLQFSIGRLLRREQM</sequence>
<keyword evidence="4 6" id="KW-1133">Transmembrane helix</keyword>
<feature type="transmembrane region" description="Helical" evidence="6">
    <location>
        <begin position="224"/>
        <end position="243"/>
    </location>
</feature>
<evidence type="ECO:0000256" key="1">
    <source>
        <dbReference type="ARBA" id="ARBA00004651"/>
    </source>
</evidence>
<keyword evidence="5 6" id="KW-0472">Membrane</keyword>
<organism evidence="7 8">
    <name type="scientific">Humidesulfovibrio mexicanus</name>
    <dbReference type="NCBI Taxonomy" id="147047"/>
    <lineage>
        <taxon>Bacteria</taxon>
        <taxon>Pseudomonadati</taxon>
        <taxon>Thermodesulfobacteriota</taxon>
        <taxon>Desulfovibrionia</taxon>
        <taxon>Desulfovibrionales</taxon>
        <taxon>Desulfovibrionaceae</taxon>
        <taxon>Humidesulfovibrio</taxon>
    </lineage>
</organism>
<feature type="transmembrane region" description="Helical" evidence="6">
    <location>
        <begin position="161"/>
        <end position="181"/>
    </location>
</feature>
<evidence type="ECO:0000313" key="8">
    <source>
        <dbReference type="Proteomes" id="UP000198324"/>
    </source>
</evidence>
<dbReference type="PANTHER" id="PTHR39087">
    <property type="entry name" value="UPF0104 MEMBRANE PROTEIN MJ1595"/>
    <property type="match status" value="1"/>
</dbReference>
<dbReference type="Proteomes" id="UP000198324">
    <property type="component" value="Unassembled WGS sequence"/>
</dbReference>
<evidence type="ECO:0000256" key="5">
    <source>
        <dbReference type="ARBA" id="ARBA00023136"/>
    </source>
</evidence>
<proteinExistence type="predicted"/>
<feature type="transmembrane region" description="Helical" evidence="6">
    <location>
        <begin position="255"/>
        <end position="273"/>
    </location>
</feature>
<evidence type="ECO:0000256" key="3">
    <source>
        <dbReference type="ARBA" id="ARBA00022692"/>
    </source>
</evidence>
<keyword evidence="8" id="KW-1185">Reference proteome</keyword>
<dbReference type="PANTHER" id="PTHR39087:SF2">
    <property type="entry name" value="UPF0104 MEMBRANE PROTEIN MJ1595"/>
    <property type="match status" value="1"/>
</dbReference>
<evidence type="ECO:0000256" key="4">
    <source>
        <dbReference type="ARBA" id="ARBA00022989"/>
    </source>
</evidence>
<gene>
    <name evidence="7" type="ORF">SAMN04488503_3090</name>
</gene>
<dbReference type="EMBL" id="FZOC01000008">
    <property type="protein sequence ID" value="SNS18750.1"/>
    <property type="molecule type" value="Genomic_DNA"/>
</dbReference>
<feature type="transmembrane region" description="Helical" evidence="6">
    <location>
        <begin position="52"/>
        <end position="72"/>
    </location>
</feature>
<reference evidence="7 8" key="1">
    <citation type="submission" date="2017-06" db="EMBL/GenBank/DDBJ databases">
        <authorList>
            <person name="Kim H.J."/>
            <person name="Triplett B.A."/>
        </authorList>
    </citation>
    <scope>NUCLEOTIDE SEQUENCE [LARGE SCALE GENOMIC DNA]</scope>
    <source>
        <strain evidence="7 8">DSM 13116</strain>
    </source>
</reference>
<feature type="transmembrane region" description="Helical" evidence="6">
    <location>
        <begin position="130"/>
        <end position="149"/>
    </location>
</feature>
<name>A0A239CF68_9BACT</name>
<dbReference type="PROSITE" id="PS51257">
    <property type="entry name" value="PROKAR_LIPOPROTEIN"/>
    <property type="match status" value="1"/>
</dbReference>
<evidence type="ECO:0000256" key="6">
    <source>
        <dbReference type="SAM" id="Phobius"/>
    </source>
</evidence>
<keyword evidence="3 6" id="KW-0812">Transmembrane</keyword>
<evidence type="ECO:0008006" key="9">
    <source>
        <dbReference type="Google" id="ProtNLM"/>
    </source>
</evidence>
<comment type="subcellular location">
    <subcellularLocation>
        <location evidence="1">Cell membrane</location>
        <topology evidence="1">Multi-pass membrane protein</topology>
    </subcellularLocation>
</comment>
<dbReference type="Pfam" id="PF03706">
    <property type="entry name" value="LPG_synthase_TM"/>
    <property type="match status" value="1"/>
</dbReference>
<evidence type="ECO:0000313" key="7">
    <source>
        <dbReference type="EMBL" id="SNS18750.1"/>
    </source>
</evidence>
<protein>
    <recommendedName>
        <fullName evidence="9">Lysylphosphatidylglycerol synthase TM region</fullName>
    </recommendedName>
</protein>
<accession>A0A239CF68</accession>
<dbReference type="RefSeq" id="WP_179217067.1">
    <property type="nucleotide sequence ID" value="NZ_FZOC01000008.1"/>
</dbReference>
<dbReference type="GO" id="GO:0005886">
    <property type="term" value="C:plasma membrane"/>
    <property type="evidence" value="ECO:0007669"/>
    <property type="project" value="UniProtKB-SubCell"/>
</dbReference>
<feature type="transmembrane region" description="Helical" evidence="6">
    <location>
        <begin position="21"/>
        <end position="40"/>
    </location>
</feature>
<dbReference type="AlphaFoldDB" id="A0A239CF68"/>
<keyword evidence="2" id="KW-1003">Cell membrane</keyword>
<dbReference type="InterPro" id="IPR022791">
    <property type="entry name" value="L-PG_synthase/AglD"/>
</dbReference>
<evidence type="ECO:0000256" key="2">
    <source>
        <dbReference type="ARBA" id="ARBA00022475"/>
    </source>
</evidence>